<proteinExistence type="predicted"/>
<sequence length="749" mass="84859">MSYTLSLSDLTPDELVGFLEVLTGPVMRALGNLPLQGILGELEEGTRSWATPATNMFAVVEFLLLRRYPGHDAEINFGALTSLLLSAIGNPQICTRGHLLSVLRLLNYYFESGENSSMISTEYIKTHPLKVAYAIKSPSSEQPNPKKRRYSDVGFDKPAGDLISEDSLQALERSIQQCPDTLGSYINSEMWLTLPFPFLDYSGLPSQRFKFISNSNSVLSFHFMPREFLATVYHRLTNMRVGQSSIHLHGPMGLGKSHILAAMGILLRRQGKRVVFLPDCGKLVSDPMVYVQSALLCTFSGNDDKEDRDQIRHLRTLKEIQQWCRRERAPKLYFIVDQLDALETADGKGSSDQEKQLAKEFISRLYLGHVCLRSSSESSANDPGFFGRVHHYELLRFRNGMTERESKSWLERHENAIPTMSPTERSFFFDFTGGIPYFYTPLLEHPGQPFETAWREVSGHRIFEETRVIVTQFATRLLVDPGARESYLDGVEACLTGQTIIRINHRHIDHRFCFKKEDESGTVTCGLARRELFDILRKHRKQLSTRWHISLSAMTGNRSVLGFLLKIRLLEAFAADGLPGMGNDIMMRGEPVDTVVRFSGRSNDSLLDSFPLDILTKPGKHDYLFLPDASAWNDEDIDALHLHVDNDIKAAKAIPIQVFNLSLNATTHKQSDVLFYAKWEDLKARFAGYKIATAFLWMTEEDIQPTAHKTRGRAGKELTYDRFTVPIATTFPLMHAELRLAYSKASIVE</sequence>
<name>A0AAD6VEH8_9AGAR</name>
<evidence type="ECO:0000313" key="2">
    <source>
        <dbReference type="Proteomes" id="UP001219525"/>
    </source>
</evidence>
<dbReference type="EMBL" id="JARJCW010000036">
    <property type="protein sequence ID" value="KAJ7207491.1"/>
    <property type="molecule type" value="Genomic_DNA"/>
</dbReference>
<gene>
    <name evidence="1" type="ORF">GGX14DRAFT_635270</name>
</gene>
<dbReference type="AlphaFoldDB" id="A0AAD6VEH8"/>
<comment type="caution">
    <text evidence="1">The sequence shown here is derived from an EMBL/GenBank/DDBJ whole genome shotgun (WGS) entry which is preliminary data.</text>
</comment>
<organism evidence="1 2">
    <name type="scientific">Mycena pura</name>
    <dbReference type="NCBI Taxonomy" id="153505"/>
    <lineage>
        <taxon>Eukaryota</taxon>
        <taxon>Fungi</taxon>
        <taxon>Dikarya</taxon>
        <taxon>Basidiomycota</taxon>
        <taxon>Agaricomycotina</taxon>
        <taxon>Agaricomycetes</taxon>
        <taxon>Agaricomycetidae</taxon>
        <taxon>Agaricales</taxon>
        <taxon>Marasmiineae</taxon>
        <taxon>Mycenaceae</taxon>
        <taxon>Mycena</taxon>
    </lineage>
</organism>
<keyword evidence="2" id="KW-1185">Reference proteome</keyword>
<dbReference type="InterPro" id="IPR027417">
    <property type="entry name" value="P-loop_NTPase"/>
</dbReference>
<dbReference type="SUPFAM" id="SSF52540">
    <property type="entry name" value="P-loop containing nucleoside triphosphate hydrolases"/>
    <property type="match status" value="2"/>
</dbReference>
<protein>
    <submittedName>
        <fullName evidence="1">Uncharacterized protein</fullName>
    </submittedName>
</protein>
<dbReference type="Proteomes" id="UP001219525">
    <property type="component" value="Unassembled WGS sequence"/>
</dbReference>
<accession>A0AAD6VEH8</accession>
<evidence type="ECO:0000313" key="1">
    <source>
        <dbReference type="EMBL" id="KAJ7207491.1"/>
    </source>
</evidence>
<reference evidence="1" key="1">
    <citation type="submission" date="2023-03" db="EMBL/GenBank/DDBJ databases">
        <title>Massive genome expansion in bonnet fungi (Mycena s.s.) driven by repeated elements and novel gene families across ecological guilds.</title>
        <authorList>
            <consortium name="Lawrence Berkeley National Laboratory"/>
            <person name="Harder C.B."/>
            <person name="Miyauchi S."/>
            <person name="Viragh M."/>
            <person name="Kuo A."/>
            <person name="Thoen E."/>
            <person name="Andreopoulos B."/>
            <person name="Lu D."/>
            <person name="Skrede I."/>
            <person name="Drula E."/>
            <person name="Henrissat B."/>
            <person name="Morin E."/>
            <person name="Kohler A."/>
            <person name="Barry K."/>
            <person name="LaButti K."/>
            <person name="Morin E."/>
            <person name="Salamov A."/>
            <person name="Lipzen A."/>
            <person name="Mereny Z."/>
            <person name="Hegedus B."/>
            <person name="Baldrian P."/>
            <person name="Stursova M."/>
            <person name="Weitz H."/>
            <person name="Taylor A."/>
            <person name="Grigoriev I.V."/>
            <person name="Nagy L.G."/>
            <person name="Martin F."/>
            <person name="Kauserud H."/>
        </authorList>
    </citation>
    <scope>NUCLEOTIDE SEQUENCE</scope>
    <source>
        <strain evidence="1">9144</strain>
    </source>
</reference>
<dbReference type="Gene3D" id="3.40.50.300">
    <property type="entry name" value="P-loop containing nucleotide triphosphate hydrolases"/>
    <property type="match status" value="1"/>
</dbReference>